<dbReference type="PANTHER" id="PTHR43047">
    <property type="entry name" value="TWO-COMPONENT HISTIDINE PROTEIN KINASE"/>
    <property type="match status" value="1"/>
</dbReference>
<name>A0A223NRQ8_9SPHI</name>
<dbReference type="Proteomes" id="UP000215002">
    <property type="component" value="Chromosome"/>
</dbReference>
<dbReference type="EC" id="2.7.13.3" evidence="2"/>
<protein>
    <recommendedName>
        <fullName evidence="2">histidine kinase</fullName>
        <ecNumber evidence="2">2.7.13.3</ecNumber>
    </recommendedName>
</protein>
<dbReference type="SUPFAM" id="SSF55874">
    <property type="entry name" value="ATPase domain of HSP90 chaperone/DNA topoisomerase II/histidine kinase"/>
    <property type="match status" value="1"/>
</dbReference>
<dbReference type="PROSITE" id="PS50109">
    <property type="entry name" value="HIS_KIN"/>
    <property type="match status" value="1"/>
</dbReference>
<dbReference type="Gene3D" id="3.30.565.10">
    <property type="entry name" value="Histidine kinase-like ATPase, C-terminal domain"/>
    <property type="match status" value="1"/>
</dbReference>
<evidence type="ECO:0000259" key="7">
    <source>
        <dbReference type="PROSITE" id="PS50109"/>
    </source>
</evidence>
<dbReference type="Gene3D" id="1.10.287.130">
    <property type="match status" value="1"/>
</dbReference>
<feature type="transmembrane region" description="Helical" evidence="6">
    <location>
        <begin position="321"/>
        <end position="340"/>
    </location>
</feature>
<dbReference type="GO" id="GO:0000155">
    <property type="term" value="F:phosphorelay sensor kinase activity"/>
    <property type="evidence" value="ECO:0007669"/>
    <property type="project" value="InterPro"/>
</dbReference>
<dbReference type="AlphaFoldDB" id="A0A223NRQ8"/>
<keyword evidence="9" id="KW-1185">Reference proteome</keyword>
<keyword evidence="6" id="KW-0812">Transmembrane</keyword>
<evidence type="ECO:0000256" key="3">
    <source>
        <dbReference type="ARBA" id="ARBA00022553"/>
    </source>
</evidence>
<keyword evidence="6" id="KW-1133">Transmembrane helix</keyword>
<dbReference type="InterPro" id="IPR003661">
    <property type="entry name" value="HisK_dim/P_dom"/>
</dbReference>
<dbReference type="InterPro" id="IPR036890">
    <property type="entry name" value="HATPase_C_sf"/>
</dbReference>
<dbReference type="Pfam" id="PF00512">
    <property type="entry name" value="HisKA"/>
    <property type="match status" value="1"/>
</dbReference>
<keyword evidence="6" id="KW-0472">Membrane</keyword>
<reference evidence="8 9" key="1">
    <citation type="submission" date="2017-08" db="EMBL/GenBank/DDBJ databases">
        <title>Complete genome sequence of Mucilaginibacter sp. strain BJC16-A31.</title>
        <authorList>
            <consortium name="Henan University of Science and Technology"/>
            <person name="You X."/>
        </authorList>
    </citation>
    <scope>NUCLEOTIDE SEQUENCE [LARGE SCALE GENOMIC DNA]</scope>
    <source>
        <strain evidence="8 9">BJC16-A31</strain>
    </source>
</reference>
<dbReference type="InterPro" id="IPR036097">
    <property type="entry name" value="HisK_dim/P_sf"/>
</dbReference>
<evidence type="ECO:0000256" key="5">
    <source>
        <dbReference type="ARBA" id="ARBA00022777"/>
    </source>
</evidence>
<feature type="domain" description="Histidine kinase" evidence="7">
    <location>
        <begin position="370"/>
        <end position="588"/>
    </location>
</feature>
<dbReference type="KEGG" id="muc:MuYL_0481"/>
<dbReference type="CDD" id="cd00082">
    <property type="entry name" value="HisKA"/>
    <property type="match status" value="1"/>
</dbReference>
<dbReference type="Pfam" id="PF02518">
    <property type="entry name" value="HATPase_c"/>
    <property type="match status" value="1"/>
</dbReference>
<dbReference type="GO" id="GO:0005886">
    <property type="term" value="C:plasma membrane"/>
    <property type="evidence" value="ECO:0007669"/>
    <property type="project" value="TreeGrafter"/>
</dbReference>
<dbReference type="InterPro" id="IPR003594">
    <property type="entry name" value="HATPase_dom"/>
</dbReference>
<sequence>MTLNLLCPEQVFTEKGALLMGKNLEVQGLAAKTLRKLFIIFLLFTFIITVGSFVLKHTITQKLDKLGAQLKEPSREPEISNILLDLSSAENDFQAGLQGHPEKLEEYKSKLKNIFVRIEAVQKKFNADSAQYLKGSKQQIARSFEQKLKISQQVFELKHHFDSLLNVTTIASLSKPVNGLGVGGFLKAKASGNKADTTVKISNVVNKSGLLRRLKDAISNKNQVVVKTLTIRKEKQIRDSVAGFNGKKDGRSLAKLLQQLNRQNSYMLMSGEQLIGANLNLLAELQQLLQQLKNINQAAWEKGRDNILQQYKSTTDDMNSFIGVAISLILIFIILLIIYINKAGEAEQGYITENERAVALAGQKSEILAIMSHEIRNKLMAINGAVYMLNKTPLTADQEKKTASINLSSSMLLETVNNVLDVSKLEQQQTEVLVKTDFEPFKELTDAVETMRFMAEKKHIYLTTEFTGDLKTKVNGDSLRLKQVLINLLSNAIKYTDNGGVKVIATIDRSNNQKVLLKIAIADTGYGIPKDQQAQLFTRYYQTKGINRKPGTGLGLYLCRQLIQLHGGSISVESEAGKGCTMSLVIPY</sequence>
<keyword evidence="3" id="KW-0597">Phosphoprotein</keyword>
<dbReference type="SUPFAM" id="SSF47384">
    <property type="entry name" value="Homodimeric domain of signal transducing histidine kinase"/>
    <property type="match status" value="1"/>
</dbReference>
<evidence type="ECO:0000256" key="1">
    <source>
        <dbReference type="ARBA" id="ARBA00000085"/>
    </source>
</evidence>
<evidence type="ECO:0000256" key="6">
    <source>
        <dbReference type="SAM" id="Phobius"/>
    </source>
</evidence>
<evidence type="ECO:0000313" key="9">
    <source>
        <dbReference type="Proteomes" id="UP000215002"/>
    </source>
</evidence>
<dbReference type="SMART" id="SM00387">
    <property type="entry name" value="HATPase_c"/>
    <property type="match status" value="1"/>
</dbReference>
<comment type="catalytic activity">
    <reaction evidence="1">
        <text>ATP + protein L-histidine = ADP + protein N-phospho-L-histidine.</text>
        <dbReference type="EC" id="2.7.13.3"/>
    </reaction>
</comment>
<dbReference type="GO" id="GO:0009927">
    <property type="term" value="F:histidine phosphotransfer kinase activity"/>
    <property type="evidence" value="ECO:0007669"/>
    <property type="project" value="TreeGrafter"/>
</dbReference>
<dbReference type="EMBL" id="CP022743">
    <property type="protein sequence ID" value="ASU32384.1"/>
    <property type="molecule type" value="Genomic_DNA"/>
</dbReference>
<evidence type="ECO:0000256" key="2">
    <source>
        <dbReference type="ARBA" id="ARBA00012438"/>
    </source>
</evidence>
<keyword evidence="4" id="KW-0808">Transferase</keyword>
<dbReference type="InterPro" id="IPR004358">
    <property type="entry name" value="Sig_transdc_His_kin-like_C"/>
</dbReference>
<dbReference type="PANTHER" id="PTHR43047:SF72">
    <property type="entry name" value="OSMOSENSING HISTIDINE PROTEIN KINASE SLN1"/>
    <property type="match status" value="1"/>
</dbReference>
<evidence type="ECO:0000256" key="4">
    <source>
        <dbReference type="ARBA" id="ARBA00022679"/>
    </source>
</evidence>
<organism evidence="8 9">
    <name type="scientific">Mucilaginibacter xinganensis</name>
    <dbReference type="NCBI Taxonomy" id="1234841"/>
    <lineage>
        <taxon>Bacteria</taxon>
        <taxon>Pseudomonadati</taxon>
        <taxon>Bacteroidota</taxon>
        <taxon>Sphingobacteriia</taxon>
        <taxon>Sphingobacteriales</taxon>
        <taxon>Sphingobacteriaceae</taxon>
        <taxon>Mucilaginibacter</taxon>
    </lineage>
</organism>
<dbReference type="FunFam" id="3.30.565.10:FF:000010">
    <property type="entry name" value="Sensor histidine kinase RcsC"/>
    <property type="match status" value="1"/>
</dbReference>
<dbReference type="InterPro" id="IPR005467">
    <property type="entry name" value="His_kinase_dom"/>
</dbReference>
<keyword evidence="5 8" id="KW-0418">Kinase</keyword>
<feature type="transmembrane region" description="Helical" evidence="6">
    <location>
        <begin position="37"/>
        <end position="55"/>
    </location>
</feature>
<evidence type="ECO:0000313" key="8">
    <source>
        <dbReference type="EMBL" id="ASU32384.1"/>
    </source>
</evidence>
<proteinExistence type="predicted"/>
<accession>A0A223NRQ8</accession>
<gene>
    <name evidence="8" type="ORF">MuYL_0481</name>
</gene>
<dbReference type="PRINTS" id="PR00344">
    <property type="entry name" value="BCTRLSENSOR"/>
</dbReference>
<dbReference type="CDD" id="cd16922">
    <property type="entry name" value="HATPase_EvgS-ArcB-TorS-like"/>
    <property type="match status" value="1"/>
</dbReference>
<dbReference type="SMART" id="SM00388">
    <property type="entry name" value="HisKA"/>
    <property type="match status" value="1"/>
</dbReference>